<dbReference type="EMBL" id="UGQY01000001">
    <property type="protein sequence ID" value="STZ73714.1"/>
    <property type="molecule type" value="Genomic_DNA"/>
</dbReference>
<protein>
    <submittedName>
        <fullName evidence="1">Uncharacterized protein</fullName>
    </submittedName>
</protein>
<organism evidence="1 2">
    <name type="scientific">Mycolicibacterium fortuitum</name>
    <name type="common">Mycobacterium fortuitum</name>
    <dbReference type="NCBI Taxonomy" id="1766"/>
    <lineage>
        <taxon>Bacteria</taxon>
        <taxon>Bacillati</taxon>
        <taxon>Actinomycetota</taxon>
        <taxon>Actinomycetes</taxon>
        <taxon>Mycobacteriales</taxon>
        <taxon>Mycobacteriaceae</taxon>
        <taxon>Mycolicibacterium</taxon>
    </lineage>
</organism>
<gene>
    <name evidence="1" type="ORF">NCTC1542_01258</name>
</gene>
<reference evidence="1 2" key="1">
    <citation type="submission" date="2018-06" db="EMBL/GenBank/DDBJ databases">
        <authorList>
            <consortium name="Pathogen Informatics"/>
            <person name="Doyle S."/>
        </authorList>
    </citation>
    <scope>NUCLEOTIDE SEQUENCE [LARGE SCALE GENOMIC DNA]</scope>
    <source>
        <strain evidence="1 2">NCTC1542</strain>
    </source>
</reference>
<name>A0A378U8K0_MYCFO</name>
<proteinExistence type="predicted"/>
<dbReference type="AlphaFoldDB" id="A0A378U8K0"/>
<dbReference type="Proteomes" id="UP000255389">
    <property type="component" value="Unassembled WGS sequence"/>
</dbReference>
<evidence type="ECO:0000313" key="1">
    <source>
        <dbReference type="EMBL" id="STZ73714.1"/>
    </source>
</evidence>
<sequence length="204" mass="22036">MTAPARIITAAEFAAIFEELVTSQGQTAADGLAQAYSAWQSGRMDTAQVEDLIVRLLATINGYARAGADIIGTTYVGDLTGRQLVPAGVAAVNVDTEFDRLGKAAKTLVAAVDTDADVAMQLDRMARNEPAEAAQRQMLHTYRGHGIKGYRRHTDADPCELCTWLVKAHLDPEGIGYIYPANKPFHRHTGCKCAPVPAIRKERA</sequence>
<accession>A0A378U8K0</accession>
<evidence type="ECO:0000313" key="2">
    <source>
        <dbReference type="Proteomes" id="UP000255389"/>
    </source>
</evidence>